<feature type="domain" description="Helix-turn-helix" evidence="2">
    <location>
        <begin position="17"/>
        <end position="64"/>
    </location>
</feature>
<dbReference type="KEGG" id="gob:Gobs_2977"/>
<keyword evidence="4" id="KW-1185">Reference proteome</keyword>
<dbReference type="HOGENOM" id="CLU_2329739_0_0_11"/>
<accession>D2S8K6</accession>
<evidence type="ECO:0000313" key="3">
    <source>
        <dbReference type="EMBL" id="ADB75587.1"/>
    </source>
</evidence>
<evidence type="ECO:0000259" key="2">
    <source>
        <dbReference type="Pfam" id="PF12728"/>
    </source>
</evidence>
<dbReference type="AlphaFoldDB" id="D2S8K6"/>
<dbReference type="EMBL" id="CP001867">
    <property type="protein sequence ID" value="ADB75587.1"/>
    <property type="molecule type" value="Genomic_DNA"/>
</dbReference>
<sequence>MGDPESLQDMLTKSPLLLTPEDAAKVLRIGRTTVYALMKAGDLRPVHIDRSCRLARAELERYVRMLENPVAPAQHRRRSQPKSANQSGLFDPDPPDAA</sequence>
<evidence type="ECO:0000256" key="1">
    <source>
        <dbReference type="SAM" id="MobiDB-lite"/>
    </source>
</evidence>
<dbReference type="Pfam" id="PF12728">
    <property type="entry name" value="HTH_17"/>
    <property type="match status" value="1"/>
</dbReference>
<reference evidence="4" key="2">
    <citation type="submission" date="2010-01" db="EMBL/GenBank/DDBJ databases">
        <title>The complete genome of Geodermatophilus obscurus DSM 43160.</title>
        <authorList>
            <consortium name="US DOE Joint Genome Institute (JGI-PGF)"/>
            <person name="Lucas S."/>
            <person name="Copeland A."/>
            <person name="Lapidus A."/>
            <person name="Glavina del Rio T."/>
            <person name="Dalin E."/>
            <person name="Tice H."/>
            <person name="Bruce D."/>
            <person name="Goodwin L."/>
            <person name="Pitluck S."/>
            <person name="Kyrpides N."/>
            <person name="Mavromatis K."/>
            <person name="Ivanova N."/>
            <person name="Munk A.C."/>
            <person name="Brettin T."/>
            <person name="Detter J.C."/>
            <person name="Han C."/>
            <person name="Larimer F."/>
            <person name="Land M."/>
            <person name="Hauser L."/>
            <person name="Markowitz V."/>
            <person name="Cheng J.-F."/>
            <person name="Hugenholtz P."/>
            <person name="Woyke T."/>
            <person name="Wu D."/>
            <person name="Jando M."/>
            <person name="Schneider S."/>
            <person name="Klenk H.-P."/>
            <person name="Eisen J.A."/>
        </authorList>
    </citation>
    <scope>NUCLEOTIDE SEQUENCE [LARGE SCALE GENOMIC DNA]</scope>
    <source>
        <strain evidence="4">ATCC 25078 / DSM 43160 / JCM 3152 / KCC A-0152 / KCTC 9177 / NBRC 13315 / NRRL B-3577 / G-20</strain>
    </source>
</reference>
<evidence type="ECO:0000313" key="4">
    <source>
        <dbReference type="Proteomes" id="UP000001382"/>
    </source>
</evidence>
<gene>
    <name evidence="3" type="ordered locus">Gobs_2977</name>
</gene>
<organism evidence="3 4">
    <name type="scientific">Geodermatophilus obscurus (strain ATCC 25078 / DSM 43160 / JCM 3152 / CCUG 61914 / KCC A-0152 / KCTC 9177 / NBRC 13315 / NRRL B-3577 / G-20)</name>
    <dbReference type="NCBI Taxonomy" id="526225"/>
    <lineage>
        <taxon>Bacteria</taxon>
        <taxon>Bacillati</taxon>
        <taxon>Actinomycetota</taxon>
        <taxon>Actinomycetes</taxon>
        <taxon>Geodermatophilales</taxon>
        <taxon>Geodermatophilaceae</taxon>
        <taxon>Geodermatophilus</taxon>
    </lineage>
</organism>
<feature type="region of interest" description="Disordered" evidence="1">
    <location>
        <begin position="68"/>
        <end position="98"/>
    </location>
</feature>
<dbReference type="eggNOG" id="COG3311">
    <property type="taxonomic scope" value="Bacteria"/>
</dbReference>
<dbReference type="InterPro" id="IPR010093">
    <property type="entry name" value="SinI_DNA-bd"/>
</dbReference>
<proteinExistence type="predicted"/>
<dbReference type="InterPro" id="IPR041657">
    <property type="entry name" value="HTH_17"/>
</dbReference>
<dbReference type="Proteomes" id="UP000001382">
    <property type="component" value="Chromosome"/>
</dbReference>
<dbReference type="NCBIfam" id="TIGR01764">
    <property type="entry name" value="excise"/>
    <property type="match status" value="1"/>
</dbReference>
<reference evidence="3 4" key="1">
    <citation type="journal article" date="2010" name="Stand. Genomic Sci.">
        <title>Complete genome sequence of Geodermatophilus obscurus type strain (G-20).</title>
        <authorList>
            <person name="Ivanova N."/>
            <person name="Sikorski J."/>
            <person name="Jando M."/>
            <person name="Munk C."/>
            <person name="Lapidus A."/>
            <person name="Glavina Del Rio T."/>
            <person name="Copeland A."/>
            <person name="Tice H."/>
            <person name="Cheng J.-F."/>
            <person name="Lucas S."/>
            <person name="Chen F."/>
            <person name="Nolan M."/>
            <person name="Bruce D."/>
            <person name="Goodwin L."/>
            <person name="Pitluck S."/>
            <person name="Mavromatis K."/>
            <person name="Mikhailova N."/>
            <person name="Pati A."/>
            <person name="Chen A."/>
            <person name="Palaniappan K."/>
            <person name="Land M."/>
            <person name="Hauser L."/>
            <person name="Chang Y.-J."/>
            <person name="Jeffries C.D."/>
            <person name="Meincke L."/>
            <person name="Brettin T."/>
            <person name="Detter J.C."/>
            <person name="Detter J.C."/>
            <person name="Rohde M."/>
            <person name="Goeker M."/>
            <person name="Bristow J."/>
            <person name="Eisen J.A."/>
            <person name="Markowitz V."/>
            <person name="Hugenholtz P."/>
            <person name="Kyrpides N.C."/>
            <person name="Klenk H.-P."/>
        </authorList>
    </citation>
    <scope>NUCLEOTIDE SEQUENCE [LARGE SCALE GENOMIC DNA]</scope>
    <source>
        <strain evidence="4">ATCC 25078 / DSM 43160 / JCM 3152 / KCC A-0152 / KCTC 9177 / NBRC 13315 / NRRL B-3577 / G-20</strain>
    </source>
</reference>
<dbReference type="RefSeq" id="WP_012949018.1">
    <property type="nucleotide sequence ID" value="NC_013757.1"/>
</dbReference>
<name>D2S8K6_GEOOG</name>
<dbReference type="GO" id="GO:0003677">
    <property type="term" value="F:DNA binding"/>
    <property type="evidence" value="ECO:0007669"/>
    <property type="project" value="InterPro"/>
</dbReference>
<protein>
    <submittedName>
        <fullName evidence="3">DNA binding domain protein, excisionase family</fullName>
    </submittedName>
</protein>